<dbReference type="AlphaFoldDB" id="A0A5N5N330"/>
<name>A0A5N5N330_9ROSI</name>
<protein>
    <submittedName>
        <fullName evidence="1">Uncharacterized protein</fullName>
    </submittedName>
</protein>
<comment type="caution">
    <text evidence="1">The sequence shown here is derived from an EMBL/GenBank/DDBJ whole genome shotgun (WGS) entry which is preliminary data.</text>
</comment>
<sequence>MVLHIRSREILPALLVKDSILFTISPPSALTSELGKSPSMAALLSFKIGTPYVLFSPLQFPYSQFRVFWISEYYFPLNHVVC</sequence>
<reference evidence="2" key="1">
    <citation type="journal article" date="2019" name="Gigascience">
        <title>De novo genome assembly of the endangered Acer yangbiense, a plant species with extremely small populations endemic to Yunnan Province, China.</title>
        <authorList>
            <person name="Yang J."/>
            <person name="Wariss H.M."/>
            <person name="Tao L."/>
            <person name="Zhang R."/>
            <person name="Yun Q."/>
            <person name="Hollingsworth P."/>
            <person name="Dao Z."/>
            <person name="Luo G."/>
            <person name="Guo H."/>
            <person name="Ma Y."/>
            <person name="Sun W."/>
        </authorList>
    </citation>
    <scope>NUCLEOTIDE SEQUENCE [LARGE SCALE GENOMIC DNA]</scope>
    <source>
        <strain evidence="2">cv. br00</strain>
    </source>
</reference>
<accession>A0A5N5N330</accession>
<keyword evidence="2" id="KW-1185">Reference proteome</keyword>
<dbReference type="Proteomes" id="UP000326939">
    <property type="component" value="Chromosome 4"/>
</dbReference>
<evidence type="ECO:0000313" key="1">
    <source>
        <dbReference type="EMBL" id="KAB5561769.1"/>
    </source>
</evidence>
<gene>
    <name evidence="1" type="ORF">DKX38_006726</name>
</gene>
<dbReference type="EMBL" id="VDCV01000004">
    <property type="protein sequence ID" value="KAB5561769.1"/>
    <property type="molecule type" value="Genomic_DNA"/>
</dbReference>
<organism evidence="1 2">
    <name type="scientific">Salix brachista</name>
    <dbReference type="NCBI Taxonomy" id="2182728"/>
    <lineage>
        <taxon>Eukaryota</taxon>
        <taxon>Viridiplantae</taxon>
        <taxon>Streptophyta</taxon>
        <taxon>Embryophyta</taxon>
        <taxon>Tracheophyta</taxon>
        <taxon>Spermatophyta</taxon>
        <taxon>Magnoliopsida</taxon>
        <taxon>eudicotyledons</taxon>
        <taxon>Gunneridae</taxon>
        <taxon>Pentapetalae</taxon>
        <taxon>rosids</taxon>
        <taxon>fabids</taxon>
        <taxon>Malpighiales</taxon>
        <taxon>Salicaceae</taxon>
        <taxon>Saliceae</taxon>
        <taxon>Salix</taxon>
    </lineage>
</organism>
<proteinExistence type="predicted"/>
<evidence type="ECO:0000313" key="2">
    <source>
        <dbReference type="Proteomes" id="UP000326939"/>
    </source>
</evidence>